<evidence type="ECO:0000256" key="3">
    <source>
        <dbReference type="ARBA" id="ARBA00023134"/>
    </source>
</evidence>
<dbReference type="GO" id="GO:0005525">
    <property type="term" value="F:GTP binding"/>
    <property type="evidence" value="ECO:0007669"/>
    <property type="project" value="UniProtKB-KW"/>
</dbReference>
<dbReference type="PANTHER" id="PTHR10903">
    <property type="entry name" value="GTPASE, IMAP FAMILY MEMBER-RELATED"/>
    <property type="match status" value="1"/>
</dbReference>
<dbReference type="Bgee" id="ENSORLG00000028083">
    <property type="expression patterns" value="Expressed in adult organism"/>
</dbReference>
<dbReference type="PROSITE" id="PS51720">
    <property type="entry name" value="G_AIG1"/>
    <property type="match status" value="1"/>
</dbReference>
<dbReference type="GeneTree" id="ENSGT01120000271858"/>
<evidence type="ECO:0000313" key="6">
    <source>
        <dbReference type="Proteomes" id="UP000001038"/>
    </source>
</evidence>
<evidence type="ECO:0000256" key="2">
    <source>
        <dbReference type="ARBA" id="ARBA00022741"/>
    </source>
</evidence>
<dbReference type="Gene3D" id="3.40.50.300">
    <property type="entry name" value="P-loop containing nucleotide triphosphate hydrolases"/>
    <property type="match status" value="1"/>
</dbReference>
<feature type="domain" description="AIG1-type G" evidence="4">
    <location>
        <begin position="8"/>
        <end position="208"/>
    </location>
</feature>
<evidence type="ECO:0000313" key="5">
    <source>
        <dbReference type="Ensembl" id="ENSORLP00000040289.1"/>
    </source>
</evidence>
<proteinExistence type="inferred from homology"/>
<reference evidence="5" key="2">
    <citation type="submission" date="2025-08" db="UniProtKB">
        <authorList>
            <consortium name="Ensembl"/>
        </authorList>
    </citation>
    <scope>IDENTIFICATION</scope>
    <source>
        <strain evidence="5">Hd-rR</strain>
    </source>
</reference>
<dbReference type="AlphaFoldDB" id="A0A3B3I8T0"/>
<keyword evidence="2" id="KW-0547">Nucleotide-binding</keyword>
<dbReference type="Proteomes" id="UP000001038">
    <property type="component" value="Chromosome 14"/>
</dbReference>
<dbReference type="InterPro" id="IPR006703">
    <property type="entry name" value="G_AIG1"/>
</dbReference>
<dbReference type="InParanoid" id="A0A3B3I8T0"/>
<dbReference type="STRING" id="8090.ENSORLP00000040289"/>
<organism evidence="5 6">
    <name type="scientific">Oryzias latipes</name>
    <name type="common">Japanese rice fish</name>
    <name type="synonym">Japanese killifish</name>
    <dbReference type="NCBI Taxonomy" id="8090"/>
    <lineage>
        <taxon>Eukaryota</taxon>
        <taxon>Metazoa</taxon>
        <taxon>Chordata</taxon>
        <taxon>Craniata</taxon>
        <taxon>Vertebrata</taxon>
        <taxon>Euteleostomi</taxon>
        <taxon>Actinopterygii</taxon>
        <taxon>Neopterygii</taxon>
        <taxon>Teleostei</taxon>
        <taxon>Neoteleostei</taxon>
        <taxon>Acanthomorphata</taxon>
        <taxon>Ovalentaria</taxon>
        <taxon>Atherinomorphae</taxon>
        <taxon>Beloniformes</taxon>
        <taxon>Adrianichthyidae</taxon>
        <taxon>Oryziinae</taxon>
        <taxon>Oryzias</taxon>
    </lineage>
</organism>
<reference evidence="5" key="3">
    <citation type="submission" date="2025-09" db="UniProtKB">
        <authorList>
            <consortium name="Ensembl"/>
        </authorList>
    </citation>
    <scope>IDENTIFICATION</scope>
    <source>
        <strain evidence="5">Hd-rR</strain>
    </source>
</reference>
<protein>
    <recommendedName>
        <fullName evidence="4">AIG1-type G domain-containing protein</fullName>
    </recommendedName>
</protein>
<dbReference type="SUPFAM" id="SSF52540">
    <property type="entry name" value="P-loop containing nucleoside triphosphate hydrolases"/>
    <property type="match status" value="1"/>
</dbReference>
<dbReference type="Ensembl" id="ENSORLT00000036234.1">
    <property type="protein sequence ID" value="ENSORLP00000040289.1"/>
    <property type="gene ID" value="ENSORLG00000028083.1"/>
</dbReference>
<evidence type="ECO:0000259" key="4">
    <source>
        <dbReference type="PROSITE" id="PS51720"/>
    </source>
</evidence>
<reference evidence="5 6" key="1">
    <citation type="journal article" date="2007" name="Nature">
        <title>The medaka draft genome and insights into vertebrate genome evolution.</title>
        <authorList>
            <person name="Kasahara M."/>
            <person name="Naruse K."/>
            <person name="Sasaki S."/>
            <person name="Nakatani Y."/>
            <person name="Qu W."/>
            <person name="Ahsan B."/>
            <person name="Yamada T."/>
            <person name="Nagayasu Y."/>
            <person name="Doi K."/>
            <person name="Kasai Y."/>
            <person name="Jindo T."/>
            <person name="Kobayashi D."/>
            <person name="Shimada A."/>
            <person name="Toyoda A."/>
            <person name="Kuroki Y."/>
            <person name="Fujiyama A."/>
            <person name="Sasaki T."/>
            <person name="Shimizu A."/>
            <person name="Asakawa S."/>
            <person name="Shimizu N."/>
            <person name="Hashimoto S."/>
            <person name="Yang J."/>
            <person name="Lee Y."/>
            <person name="Matsushima K."/>
            <person name="Sugano S."/>
            <person name="Sakaizumi M."/>
            <person name="Narita T."/>
            <person name="Ohishi K."/>
            <person name="Haga S."/>
            <person name="Ohta F."/>
            <person name="Nomoto H."/>
            <person name="Nogata K."/>
            <person name="Morishita T."/>
            <person name="Endo T."/>
            <person name="Shin-I T."/>
            <person name="Takeda H."/>
            <person name="Morishita S."/>
            <person name="Kohara Y."/>
        </authorList>
    </citation>
    <scope>NUCLEOTIDE SEQUENCE [LARGE SCALE GENOMIC DNA]</scope>
    <source>
        <strain evidence="5 6">Hd-rR</strain>
    </source>
</reference>
<dbReference type="FunFam" id="3.40.50.300:FF:000366">
    <property type="entry name" value="GTPase, IMAP family member 2"/>
    <property type="match status" value="1"/>
</dbReference>
<sequence>CNSFKTTLQDQLIVLVGKTGVGKSAAGNTLLKKKLFWSKLSASSLTSECQKETTECGGQTLAVVDTPGLFDTSRTEEFVEREIANCMCLASPGPHVFLVVLQPGRFTREEQETVKIIQTMFGEQAARFTMALFTHGDDLEDEGTTIEEIFKANPLLNQFISQCHGGYHVFNNKKKDDQQVEELVKKINTMVQRNEGKYFSNEMFQDVEKSIMEEKERLLKENPGMSDKEARKMAEKGNSFTKAMRRQVGELLQKIDLISQDGSSSFKMESRIAGMSRSFRIINQQCLRC</sequence>
<dbReference type="InterPro" id="IPR045058">
    <property type="entry name" value="GIMA/IAN/Toc"/>
</dbReference>
<dbReference type="PANTHER" id="PTHR10903:SF186">
    <property type="entry name" value="GTPASE IMAP FAMILY MEMBER 4-LIKE-RELATED"/>
    <property type="match status" value="1"/>
</dbReference>
<dbReference type="InterPro" id="IPR027417">
    <property type="entry name" value="P-loop_NTPase"/>
</dbReference>
<evidence type="ECO:0000256" key="1">
    <source>
        <dbReference type="ARBA" id="ARBA00008535"/>
    </source>
</evidence>
<keyword evidence="3" id="KW-0342">GTP-binding</keyword>
<dbReference type="Pfam" id="PF04548">
    <property type="entry name" value="AIG1"/>
    <property type="match status" value="1"/>
</dbReference>
<dbReference type="CDD" id="cd01852">
    <property type="entry name" value="AIG1"/>
    <property type="match status" value="1"/>
</dbReference>
<keyword evidence="6" id="KW-1185">Reference proteome</keyword>
<dbReference type="GO" id="GO:0003924">
    <property type="term" value="F:GTPase activity"/>
    <property type="evidence" value="ECO:0000318"/>
    <property type="project" value="GO_Central"/>
</dbReference>
<accession>A0A3B3I8T0</accession>
<comment type="similarity">
    <text evidence="1">Belongs to the TRAFAC class TrmE-Era-EngA-EngB-Septin-like GTPase superfamily. AIG1/Toc34/Toc159-like paraseptin GTPase family. IAN subfamily.</text>
</comment>
<name>A0A3B3I8T0_ORYLA</name>